<dbReference type="EMBL" id="HBFK01013387">
    <property type="protein sequence ID" value="CAD8741555.1"/>
    <property type="molecule type" value="Transcribed_RNA"/>
</dbReference>
<evidence type="ECO:0000313" key="2">
    <source>
        <dbReference type="EMBL" id="CAD8977237.1"/>
    </source>
</evidence>
<proteinExistence type="predicted"/>
<evidence type="ECO:0000313" key="1">
    <source>
        <dbReference type="EMBL" id="CAD8741555.1"/>
    </source>
</evidence>
<dbReference type="AlphaFoldDB" id="A0A6U5B3U3"/>
<dbReference type="Gene3D" id="3.40.30.10">
    <property type="entry name" value="Glutaredoxin"/>
    <property type="match status" value="1"/>
</dbReference>
<protein>
    <recommendedName>
        <fullName evidence="3">Thioredoxin domain-containing protein</fullName>
    </recommendedName>
</protein>
<reference evidence="2" key="1">
    <citation type="submission" date="2021-01" db="EMBL/GenBank/DDBJ databases">
        <authorList>
            <person name="Corre E."/>
            <person name="Pelletier E."/>
            <person name="Niang G."/>
            <person name="Scheremetjew M."/>
            <person name="Finn R."/>
            <person name="Kale V."/>
            <person name="Holt S."/>
            <person name="Cochrane G."/>
            <person name="Meng A."/>
            <person name="Brown T."/>
            <person name="Cohen L."/>
        </authorList>
    </citation>
    <scope>NUCLEOTIDE SEQUENCE</scope>
    <source>
        <strain evidence="1">CCMP441</strain>
        <strain evidence="2">CCMP644</strain>
    </source>
</reference>
<evidence type="ECO:0008006" key="3">
    <source>
        <dbReference type="Google" id="ProtNLM"/>
    </source>
</evidence>
<dbReference type="EMBL" id="HBFX01046965">
    <property type="protein sequence ID" value="CAD8977237.1"/>
    <property type="molecule type" value="Transcribed_RNA"/>
</dbReference>
<sequence>MAGKMKEFQKVIVDDMDWKDTISGEHVFIEAHRTWTGPCECVKPMLYRISLDKEDIKFCTADLDKITFLKDAALKDHKDKVKPIFMYYRKSVLKKQIEGVNAPEIQKLLDNI</sequence>
<dbReference type="InterPro" id="IPR036249">
    <property type="entry name" value="Thioredoxin-like_sf"/>
</dbReference>
<accession>A0A6U5B3U3</accession>
<organism evidence="2">
    <name type="scientific">Hemiselmis andersenii</name>
    <name type="common">Cryptophyte alga</name>
    <dbReference type="NCBI Taxonomy" id="464988"/>
    <lineage>
        <taxon>Eukaryota</taxon>
        <taxon>Cryptophyceae</taxon>
        <taxon>Cryptomonadales</taxon>
        <taxon>Hemiselmidaceae</taxon>
        <taxon>Hemiselmis</taxon>
    </lineage>
</organism>
<dbReference type="SUPFAM" id="SSF52833">
    <property type="entry name" value="Thioredoxin-like"/>
    <property type="match status" value="1"/>
</dbReference>
<gene>
    <name evidence="2" type="ORF">HAND00432_LOCUS28245</name>
    <name evidence="1" type="ORF">HAND1043_LOCUS8047</name>
</gene>
<name>A0A6U5B3U3_HEMAN</name>